<keyword evidence="5" id="KW-1185">Reference proteome</keyword>
<dbReference type="Pfam" id="PF00106">
    <property type="entry name" value="adh_short"/>
    <property type="match status" value="1"/>
</dbReference>
<dbReference type="SUPFAM" id="SSF51735">
    <property type="entry name" value="NAD(P)-binding Rossmann-fold domains"/>
    <property type="match status" value="1"/>
</dbReference>
<dbReference type="Proteomes" id="UP001595947">
    <property type="component" value="Unassembled WGS sequence"/>
</dbReference>
<comment type="similarity">
    <text evidence="1 3">Belongs to the short-chain dehydrogenases/reductases (SDR) family.</text>
</comment>
<comment type="caution">
    <text evidence="4">The sequence shown here is derived from an EMBL/GenBank/DDBJ whole genome shotgun (WGS) entry which is preliminary data.</text>
</comment>
<dbReference type="PANTHER" id="PTHR44196">
    <property type="entry name" value="DEHYDROGENASE/REDUCTASE SDR FAMILY MEMBER 7B"/>
    <property type="match status" value="1"/>
</dbReference>
<evidence type="ECO:0000256" key="1">
    <source>
        <dbReference type="ARBA" id="ARBA00006484"/>
    </source>
</evidence>
<dbReference type="NCBIfam" id="NF006119">
    <property type="entry name" value="PRK08264.1-5"/>
    <property type="match status" value="1"/>
</dbReference>
<dbReference type="InterPro" id="IPR002347">
    <property type="entry name" value="SDR_fam"/>
</dbReference>
<evidence type="ECO:0000256" key="3">
    <source>
        <dbReference type="RuleBase" id="RU000363"/>
    </source>
</evidence>
<gene>
    <name evidence="4" type="ORF">ACFPBZ_02640</name>
</gene>
<dbReference type="PANTHER" id="PTHR44196:SF1">
    <property type="entry name" value="DEHYDROGENASE_REDUCTASE SDR FAMILY MEMBER 7B"/>
    <property type="match status" value="1"/>
</dbReference>
<organism evidence="4 5">
    <name type="scientific">Actinomycetospora atypica</name>
    <dbReference type="NCBI Taxonomy" id="1290095"/>
    <lineage>
        <taxon>Bacteria</taxon>
        <taxon>Bacillati</taxon>
        <taxon>Actinomycetota</taxon>
        <taxon>Actinomycetes</taxon>
        <taxon>Pseudonocardiales</taxon>
        <taxon>Pseudonocardiaceae</taxon>
        <taxon>Actinomycetospora</taxon>
    </lineage>
</organism>
<dbReference type="PRINTS" id="PR00080">
    <property type="entry name" value="SDRFAMILY"/>
</dbReference>
<evidence type="ECO:0000256" key="2">
    <source>
        <dbReference type="ARBA" id="ARBA00023002"/>
    </source>
</evidence>
<reference evidence="5" key="1">
    <citation type="journal article" date="2019" name="Int. J. Syst. Evol. Microbiol.">
        <title>The Global Catalogue of Microorganisms (GCM) 10K type strain sequencing project: providing services to taxonomists for standard genome sequencing and annotation.</title>
        <authorList>
            <consortium name="The Broad Institute Genomics Platform"/>
            <consortium name="The Broad Institute Genome Sequencing Center for Infectious Disease"/>
            <person name="Wu L."/>
            <person name="Ma J."/>
        </authorList>
    </citation>
    <scope>NUCLEOTIDE SEQUENCE [LARGE SCALE GENOMIC DNA]</scope>
    <source>
        <strain evidence="5">CGMCC 4.7093</strain>
    </source>
</reference>
<sequence length="223" mass="22824">MQIAGATALVTGANRGLGAEFTRQLVARGARVYAAARRPETLEEAPGVTPLTLDVTDPASVAAAAKAAPDVDLVVNNAGIARMTTLVDGDLDDIRAEMETNFFGSLSVVRAFAPAMVERGSGAFVQVVSALSWVPFVGAGGYGASKAAAWMLGESVRAELVERGVEVLTFALAATDTDMMAFSDVPKNDPAVVVAAALDGLAAGAWEVLADDDTRGAKRSVAG</sequence>
<dbReference type="PRINTS" id="PR00081">
    <property type="entry name" value="GDHRDH"/>
</dbReference>
<accession>A0ABV9YHU4</accession>
<dbReference type="RefSeq" id="WP_378034445.1">
    <property type="nucleotide sequence ID" value="NZ_JBHSIV010000002.1"/>
</dbReference>
<dbReference type="EMBL" id="JBHSIV010000002">
    <property type="protein sequence ID" value="MFC5061090.1"/>
    <property type="molecule type" value="Genomic_DNA"/>
</dbReference>
<proteinExistence type="inferred from homology"/>
<keyword evidence="2" id="KW-0560">Oxidoreductase</keyword>
<evidence type="ECO:0000313" key="4">
    <source>
        <dbReference type="EMBL" id="MFC5061090.1"/>
    </source>
</evidence>
<dbReference type="PROSITE" id="PS00061">
    <property type="entry name" value="ADH_SHORT"/>
    <property type="match status" value="1"/>
</dbReference>
<name>A0ABV9YHU4_9PSEU</name>
<dbReference type="InterPro" id="IPR020904">
    <property type="entry name" value="Sc_DH/Rdtase_CS"/>
</dbReference>
<dbReference type="Gene3D" id="3.40.50.720">
    <property type="entry name" value="NAD(P)-binding Rossmann-like Domain"/>
    <property type="match status" value="1"/>
</dbReference>
<evidence type="ECO:0000313" key="5">
    <source>
        <dbReference type="Proteomes" id="UP001595947"/>
    </source>
</evidence>
<dbReference type="InterPro" id="IPR036291">
    <property type="entry name" value="NAD(P)-bd_dom_sf"/>
</dbReference>
<protein>
    <submittedName>
        <fullName evidence="4">SDR family oxidoreductase</fullName>
    </submittedName>
</protein>